<dbReference type="EMBL" id="JABSTV010001245">
    <property type="protein sequence ID" value="KAH7983354.1"/>
    <property type="molecule type" value="Genomic_DNA"/>
</dbReference>
<reference evidence="1" key="1">
    <citation type="journal article" date="2020" name="Cell">
        <title>Large-Scale Comparative Analyses of Tick Genomes Elucidate Their Genetic Diversity and Vector Capacities.</title>
        <authorList>
            <consortium name="Tick Genome and Microbiome Consortium (TIGMIC)"/>
            <person name="Jia N."/>
            <person name="Wang J."/>
            <person name="Shi W."/>
            <person name="Du L."/>
            <person name="Sun Y."/>
            <person name="Zhan W."/>
            <person name="Jiang J.F."/>
            <person name="Wang Q."/>
            <person name="Zhang B."/>
            <person name="Ji P."/>
            <person name="Bell-Sakyi L."/>
            <person name="Cui X.M."/>
            <person name="Yuan T.T."/>
            <person name="Jiang B.G."/>
            <person name="Yang W.F."/>
            <person name="Lam T.T."/>
            <person name="Chang Q.C."/>
            <person name="Ding S.J."/>
            <person name="Wang X.J."/>
            <person name="Zhu J.G."/>
            <person name="Ruan X.D."/>
            <person name="Zhao L."/>
            <person name="Wei J.T."/>
            <person name="Ye R.Z."/>
            <person name="Que T.C."/>
            <person name="Du C.H."/>
            <person name="Zhou Y.H."/>
            <person name="Cheng J.X."/>
            <person name="Dai P.F."/>
            <person name="Guo W.B."/>
            <person name="Han X.H."/>
            <person name="Huang E.J."/>
            <person name="Li L.F."/>
            <person name="Wei W."/>
            <person name="Gao Y.C."/>
            <person name="Liu J.Z."/>
            <person name="Shao H.Z."/>
            <person name="Wang X."/>
            <person name="Wang C.C."/>
            <person name="Yang T.C."/>
            <person name="Huo Q.B."/>
            <person name="Li W."/>
            <person name="Chen H.Y."/>
            <person name="Chen S.E."/>
            <person name="Zhou L.G."/>
            <person name="Ni X.B."/>
            <person name="Tian J.H."/>
            <person name="Sheng Y."/>
            <person name="Liu T."/>
            <person name="Pan Y.S."/>
            <person name="Xia L.Y."/>
            <person name="Li J."/>
            <person name="Zhao F."/>
            <person name="Cao W.C."/>
        </authorList>
    </citation>
    <scope>NUCLEOTIDE SEQUENCE</scope>
    <source>
        <strain evidence="1">Rsan-2018</strain>
    </source>
</reference>
<comment type="caution">
    <text evidence="1">The sequence shown here is derived from an EMBL/GenBank/DDBJ whole genome shotgun (WGS) entry which is preliminary data.</text>
</comment>
<protein>
    <submittedName>
        <fullName evidence="1">Uncharacterized protein</fullName>
    </submittedName>
</protein>
<evidence type="ECO:0000313" key="1">
    <source>
        <dbReference type="EMBL" id="KAH7983354.1"/>
    </source>
</evidence>
<name>A0A9D4YPB2_RHISA</name>
<accession>A0A9D4YPB2</accession>
<sequence>MAQRESNARFVDDAEYPDGHKCTAEVIDTDSKTRIACSVCSKHLELAEEVAIALALTDQECEVAPCDSQTAVKNYARGRFSKEALALLAKTGRPQSASWTIVEGDALPNLNETAHPTARYMIRRA</sequence>
<dbReference type="AlphaFoldDB" id="A0A9D4YPB2"/>
<evidence type="ECO:0000313" key="2">
    <source>
        <dbReference type="Proteomes" id="UP000821837"/>
    </source>
</evidence>
<dbReference type="Proteomes" id="UP000821837">
    <property type="component" value="Chromosome 1"/>
</dbReference>
<organism evidence="1 2">
    <name type="scientific">Rhipicephalus sanguineus</name>
    <name type="common">Brown dog tick</name>
    <name type="synonym">Ixodes sanguineus</name>
    <dbReference type="NCBI Taxonomy" id="34632"/>
    <lineage>
        <taxon>Eukaryota</taxon>
        <taxon>Metazoa</taxon>
        <taxon>Ecdysozoa</taxon>
        <taxon>Arthropoda</taxon>
        <taxon>Chelicerata</taxon>
        <taxon>Arachnida</taxon>
        <taxon>Acari</taxon>
        <taxon>Parasitiformes</taxon>
        <taxon>Ixodida</taxon>
        <taxon>Ixodoidea</taxon>
        <taxon>Ixodidae</taxon>
        <taxon>Rhipicephalinae</taxon>
        <taxon>Rhipicephalus</taxon>
        <taxon>Rhipicephalus</taxon>
    </lineage>
</organism>
<keyword evidence="2" id="KW-1185">Reference proteome</keyword>
<gene>
    <name evidence="1" type="ORF">HPB52_011374</name>
</gene>
<reference evidence="1" key="2">
    <citation type="submission" date="2021-09" db="EMBL/GenBank/DDBJ databases">
        <authorList>
            <person name="Jia N."/>
            <person name="Wang J."/>
            <person name="Shi W."/>
            <person name="Du L."/>
            <person name="Sun Y."/>
            <person name="Zhan W."/>
            <person name="Jiang J."/>
            <person name="Wang Q."/>
            <person name="Zhang B."/>
            <person name="Ji P."/>
            <person name="Sakyi L.B."/>
            <person name="Cui X."/>
            <person name="Yuan T."/>
            <person name="Jiang B."/>
            <person name="Yang W."/>
            <person name="Lam T.T.-Y."/>
            <person name="Chang Q."/>
            <person name="Ding S."/>
            <person name="Wang X."/>
            <person name="Zhu J."/>
            <person name="Ruan X."/>
            <person name="Zhao L."/>
            <person name="Wei J."/>
            <person name="Que T."/>
            <person name="Du C."/>
            <person name="Cheng J."/>
            <person name="Dai P."/>
            <person name="Han X."/>
            <person name="Huang E."/>
            <person name="Gao Y."/>
            <person name="Liu J."/>
            <person name="Shao H."/>
            <person name="Ye R."/>
            <person name="Li L."/>
            <person name="Wei W."/>
            <person name="Wang X."/>
            <person name="Wang C."/>
            <person name="Huo Q."/>
            <person name="Li W."/>
            <person name="Guo W."/>
            <person name="Chen H."/>
            <person name="Chen S."/>
            <person name="Zhou L."/>
            <person name="Zhou L."/>
            <person name="Ni X."/>
            <person name="Tian J."/>
            <person name="Zhou Y."/>
            <person name="Sheng Y."/>
            <person name="Liu T."/>
            <person name="Pan Y."/>
            <person name="Xia L."/>
            <person name="Li J."/>
            <person name="Zhao F."/>
            <person name="Cao W."/>
        </authorList>
    </citation>
    <scope>NUCLEOTIDE SEQUENCE</scope>
    <source>
        <strain evidence="1">Rsan-2018</strain>
        <tissue evidence="1">Larvae</tissue>
    </source>
</reference>
<proteinExistence type="predicted"/>